<dbReference type="EMBL" id="BAAFGK010000005">
    <property type="protein sequence ID" value="GAB0058758.1"/>
    <property type="molecule type" value="Genomic_DNA"/>
</dbReference>
<feature type="compositionally biased region" description="Pro residues" evidence="2">
    <location>
        <begin position="418"/>
        <end position="456"/>
    </location>
</feature>
<gene>
    <name evidence="4" type="ORF">SIID45300_03115</name>
</gene>
<evidence type="ECO:0000313" key="4">
    <source>
        <dbReference type="EMBL" id="GAB0058758.1"/>
    </source>
</evidence>
<feature type="region of interest" description="Disordered" evidence="2">
    <location>
        <begin position="318"/>
        <end position="393"/>
    </location>
</feature>
<dbReference type="Gene3D" id="2.20.110.10">
    <property type="entry name" value="Histone H3 K4-specific methyltransferase SET7/9 N-terminal domain"/>
    <property type="match status" value="1"/>
</dbReference>
<feature type="compositionally biased region" description="Low complexity" evidence="2">
    <location>
        <begin position="363"/>
        <end position="375"/>
    </location>
</feature>
<keyword evidence="1" id="KW-0677">Repeat</keyword>
<dbReference type="Pfam" id="PF02493">
    <property type="entry name" value="MORN"/>
    <property type="match status" value="1"/>
</dbReference>
<evidence type="ECO:0000256" key="2">
    <source>
        <dbReference type="SAM" id="MobiDB-lite"/>
    </source>
</evidence>
<evidence type="ECO:0000313" key="5">
    <source>
        <dbReference type="Proteomes" id="UP001628193"/>
    </source>
</evidence>
<dbReference type="RefSeq" id="WP_420906482.1">
    <property type="nucleotide sequence ID" value="NZ_BAAFGK010000005.1"/>
</dbReference>
<dbReference type="Proteomes" id="UP001628193">
    <property type="component" value="Unassembled WGS sequence"/>
</dbReference>
<reference evidence="4 5" key="2">
    <citation type="submission" date="2024-09" db="EMBL/GenBank/DDBJ databases">
        <title>Draft genome sequence of Candidatus Magnetaquicoccaceae bacterium FCR-1.</title>
        <authorList>
            <person name="Shimoshige H."/>
            <person name="Shimamura S."/>
            <person name="Taoka A."/>
            <person name="Kobayashi H."/>
            <person name="Maekawa T."/>
        </authorList>
    </citation>
    <scope>NUCLEOTIDE SEQUENCE [LARGE SCALE GENOMIC DNA]</scope>
    <source>
        <strain evidence="4 5">FCR-1</strain>
    </source>
</reference>
<comment type="caution">
    <text evidence="4">The sequence shown here is derived from an EMBL/GenBank/DDBJ whole genome shotgun (WGS) entry which is preliminary data.</text>
</comment>
<evidence type="ECO:0000256" key="3">
    <source>
        <dbReference type="SAM" id="Phobius"/>
    </source>
</evidence>
<keyword evidence="3" id="KW-0472">Membrane</keyword>
<accession>A0ABQ0CCX9</accession>
<proteinExistence type="predicted"/>
<protein>
    <recommendedName>
        <fullName evidence="6">MORN repeat protein</fullName>
    </recommendedName>
</protein>
<reference evidence="4 5" key="1">
    <citation type="submission" date="2024-05" db="EMBL/GenBank/DDBJ databases">
        <authorList>
            <consortium name="Candidatus Magnetaquicoccaceae bacterium FCR-1 genome sequencing consortium"/>
            <person name="Shimoshige H."/>
            <person name="Shimamura S."/>
            <person name="Taoka A."/>
            <person name="Kobayashi H."/>
            <person name="Maekawa T."/>
        </authorList>
    </citation>
    <scope>NUCLEOTIDE SEQUENCE [LARGE SCALE GENOMIC DNA]</scope>
    <source>
        <strain evidence="4 5">FCR-1</strain>
    </source>
</reference>
<keyword evidence="5" id="KW-1185">Reference proteome</keyword>
<dbReference type="InterPro" id="IPR003409">
    <property type="entry name" value="MORN"/>
</dbReference>
<evidence type="ECO:0008006" key="6">
    <source>
        <dbReference type="Google" id="ProtNLM"/>
    </source>
</evidence>
<feature type="region of interest" description="Disordered" evidence="2">
    <location>
        <begin position="418"/>
        <end position="472"/>
    </location>
</feature>
<feature type="compositionally biased region" description="Pro residues" evidence="2">
    <location>
        <begin position="376"/>
        <end position="391"/>
    </location>
</feature>
<organism evidence="4 5">
    <name type="scientific">Candidatus Magnetaquiglobus chichijimensis</name>
    <dbReference type="NCBI Taxonomy" id="3141448"/>
    <lineage>
        <taxon>Bacteria</taxon>
        <taxon>Pseudomonadati</taxon>
        <taxon>Pseudomonadota</taxon>
        <taxon>Magnetococcia</taxon>
        <taxon>Magnetococcales</taxon>
        <taxon>Candidatus Magnetaquicoccaceae</taxon>
        <taxon>Candidatus Magnetaquiglobus</taxon>
    </lineage>
</organism>
<dbReference type="SUPFAM" id="SSF82185">
    <property type="entry name" value="Histone H3 K4-specific methyltransferase SET7/9 N-terminal domain"/>
    <property type="match status" value="1"/>
</dbReference>
<sequence length="532" mass="57138">MPHATCSQCGFPQSADTPSPTCRQCGAPLEHAGPIQTSMALEIYLDHARENDPHHYLGFDAARVRHFESYLRGRGISPRSARPEGVHGFLKQVRERLGPDGERGYESTLTEFFKALTLKGLIPTNPMAREEREVYAPMDTRGFSEELVTFVTHQEGTGFTENLYFDARRIQVLEGFLARRDKVVRQADDKDLNDFMVMARKNFTTKQACGLALTIEEFYRVLVASELMARAPACMAVHACRDSLEKLLPTEEILEKNGERFKPMPDSHSFLAGRRRLLFFVGTGLLALLVIGVLLWQLLAGRPQPGTLSHELRQKVKEIKTGTSPDAPTRPSITGVDGKTPFAPPPQAVPTTPPGTPRLEAKGVVAPQPAPAGVVAPPPAPAGAVAPPPGTPRLEAKGVVAPPPGTPRLEAKGTVAPPPAPAGVVAPPPPPTGAVAPPLPGMPAPGVAAPPQPGTPKPDTRGKPGETSQPTRLIGCVEGNCQNGTGTFVHDDGARYIGQWRNGKKHGPGEFRFSTGGGYRGTWQNGHVTRIE</sequence>
<feature type="transmembrane region" description="Helical" evidence="3">
    <location>
        <begin position="277"/>
        <end position="299"/>
    </location>
</feature>
<keyword evidence="3" id="KW-0812">Transmembrane</keyword>
<feature type="compositionally biased region" description="Pro residues" evidence="2">
    <location>
        <begin position="342"/>
        <end position="356"/>
    </location>
</feature>
<name>A0ABQ0CCX9_9PROT</name>
<keyword evidence="3" id="KW-1133">Transmembrane helix</keyword>
<evidence type="ECO:0000256" key="1">
    <source>
        <dbReference type="ARBA" id="ARBA00022737"/>
    </source>
</evidence>
<dbReference type="SMART" id="SM00698">
    <property type="entry name" value="MORN"/>
    <property type="match status" value="1"/>
</dbReference>